<dbReference type="SMART" id="SM00342">
    <property type="entry name" value="HTH_ARAC"/>
    <property type="match status" value="1"/>
</dbReference>
<dbReference type="InterPro" id="IPR020449">
    <property type="entry name" value="Tscrpt_reg_AraC-type_HTH"/>
</dbReference>
<evidence type="ECO:0000259" key="5">
    <source>
        <dbReference type="PROSITE" id="PS01124"/>
    </source>
</evidence>
<accession>A0ABW9G5R9</accession>
<dbReference type="EMBL" id="JBEQCT010000003">
    <property type="protein sequence ID" value="MFM2485014.1"/>
    <property type="molecule type" value="Genomic_DNA"/>
</dbReference>
<dbReference type="InterPro" id="IPR037923">
    <property type="entry name" value="HTH-like"/>
</dbReference>
<comment type="caution">
    <text evidence="6">The sequence shown here is derived from an EMBL/GenBank/DDBJ whole genome shotgun (WGS) entry which is preliminary data.</text>
</comment>
<name>A0ABW9G5R9_9GAMM</name>
<evidence type="ECO:0000256" key="1">
    <source>
        <dbReference type="ARBA" id="ARBA00023015"/>
    </source>
</evidence>
<sequence length="277" mass="32677">MFSQHLSCDDFFTANQMINILPREPQLPFPEHSHDFYELVLVKSGCAIHIKDGEATPIGRGSVFFINNPEFHHNFTHMERLCLVNVIFNPERLKHHIFLNILCESCRSPVKQLLIPEDVLHYSEQILQQIHQENQYVDNHSELMIENLLSQLAILFWRVQHESSYANEKSNHAMIMLLNEINEKYETKIDWDELCSKYQLSLRTLNRKMQETVGLTPNHYLNRIRLCQASKLLTNTKKSITDIAYQSGFNDGNYFSNKFHQLFNLTPVQYRNKFKHL</sequence>
<dbReference type="PRINTS" id="PR00032">
    <property type="entry name" value="HTHARAC"/>
</dbReference>
<protein>
    <submittedName>
        <fullName evidence="6">Helix-turn-helix domain-containing protein</fullName>
    </submittedName>
</protein>
<dbReference type="Gene3D" id="1.10.10.60">
    <property type="entry name" value="Homeodomain-like"/>
    <property type="match status" value="1"/>
</dbReference>
<evidence type="ECO:0000256" key="2">
    <source>
        <dbReference type="ARBA" id="ARBA00023125"/>
    </source>
</evidence>
<reference evidence="6 7" key="1">
    <citation type="journal article" date="2013" name="Int. J. Syst. Evol. Microbiol.">
        <title>Celerinatantimonas yamalensis sp. nov., a cold-adapted diazotrophic bacterium from a cold permafrost brine.</title>
        <authorList>
            <person name="Shcherbakova V."/>
            <person name="Chuvilskaya N."/>
            <person name="Rivkina E."/>
            <person name="Demidov N."/>
            <person name="Uchaeva V."/>
            <person name="Suetin S."/>
            <person name="Suzina N."/>
            <person name="Gilichinsky D."/>
        </authorList>
    </citation>
    <scope>NUCLEOTIDE SEQUENCE [LARGE SCALE GENOMIC DNA]</scope>
    <source>
        <strain evidence="6 7">C7</strain>
    </source>
</reference>
<dbReference type="PANTHER" id="PTHR43280:SF28">
    <property type="entry name" value="HTH-TYPE TRANSCRIPTIONAL ACTIVATOR RHAS"/>
    <property type="match status" value="1"/>
</dbReference>
<dbReference type="Proteomes" id="UP001629953">
    <property type="component" value="Unassembled WGS sequence"/>
</dbReference>
<dbReference type="InterPro" id="IPR009057">
    <property type="entry name" value="Homeodomain-like_sf"/>
</dbReference>
<dbReference type="PANTHER" id="PTHR43280">
    <property type="entry name" value="ARAC-FAMILY TRANSCRIPTIONAL REGULATOR"/>
    <property type="match status" value="1"/>
</dbReference>
<dbReference type="PROSITE" id="PS01124">
    <property type="entry name" value="HTH_ARAC_FAMILY_2"/>
    <property type="match status" value="1"/>
</dbReference>
<keyword evidence="2" id="KW-0238">DNA-binding</keyword>
<dbReference type="Pfam" id="PF12833">
    <property type="entry name" value="HTH_18"/>
    <property type="match status" value="1"/>
</dbReference>
<evidence type="ECO:0000313" key="7">
    <source>
        <dbReference type="Proteomes" id="UP001629953"/>
    </source>
</evidence>
<evidence type="ECO:0000256" key="3">
    <source>
        <dbReference type="ARBA" id="ARBA00023159"/>
    </source>
</evidence>
<feature type="domain" description="HTH araC/xylS-type" evidence="5">
    <location>
        <begin position="175"/>
        <end position="273"/>
    </location>
</feature>
<proteinExistence type="predicted"/>
<gene>
    <name evidence="6" type="ORF">ABUE30_08050</name>
</gene>
<keyword evidence="1" id="KW-0805">Transcription regulation</keyword>
<dbReference type="RefSeq" id="WP_408623227.1">
    <property type="nucleotide sequence ID" value="NZ_JBEQCT010000003.1"/>
</dbReference>
<dbReference type="SUPFAM" id="SSF51215">
    <property type="entry name" value="Regulatory protein AraC"/>
    <property type="match status" value="1"/>
</dbReference>
<keyword evidence="7" id="KW-1185">Reference proteome</keyword>
<dbReference type="InterPro" id="IPR003313">
    <property type="entry name" value="AraC-bd"/>
</dbReference>
<keyword evidence="3" id="KW-0010">Activator</keyword>
<dbReference type="Pfam" id="PF02311">
    <property type="entry name" value="AraC_binding"/>
    <property type="match status" value="1"/>
</dbReference>
<dbReference type="InterPro" id="IPR018060">
    <property type="entry name" value="HTH_AraC"/>
</dbReference>
<dbReference type="Gene3D" id="2.60.120.10">
    <property type="entry name" value="Jelly Rolls"/>
    <property type="match status" value="1"/>
</dbReference>
<evidence type="ECO:0000256" key="4">
    <source>
        <dbReference type="ARBA" id="ARBA00023163"/>
    </source>
</evidence>
<organism evidence="6 7">
    <name type="scientific">Celerinatantimonas yamalensis</name>
    <dbReference type="NCBI Taxonomy" id="559956"/>
    <lineage>
        <taxon>Bacteria</taxon>
        <taxon>Pseudomonadati</taxon>
        <taxon>Pseudomonadota</taxon>
        <taxon>Gammaproteobacteria</taxon>
        <taxon>Celerinatantimonadaceae</taxon>
        <taxon>Celerinatantimonas</taxon>
    </lineage>
</organism>
<dbReference type="SUPFAM" id="SSF46689">
    <property type="entry name" value="Homeodomain-like"/>
    <property type="match status" value="1"/>
</dbReference>
<evidence type="ECO:0000313" key="6">
    <source>
        <dbReference type="EMBL" id="MFM2485014.1"/>
    </source>
</evidence>
<keyword evidence="4" id="KW-0804">Transcription</keyword>
<dbReference type="InterPro" id="IPR014710">
    <property type="entry name" value="RmlC-like_jellyroll"/>
</dbReference>